<feature type="domain" description="GGDEF" evidence="4">
    <location>
        <begin position="491"/>
        <end position="623"/>
    </location>
</feature>
<dbReference type="Pfam" id="PF00990">
    <property type="entry name" value="GGDEF"/>
    <property type="match status" value="1"/>
</dbReference>
<dbReference type="Pfam" id="PF08447">
    <property type="entry name" value="PAS_3"/>
    <property type="match status" value="1"/>
</dbReference>
<dbReference type="Pfam" id="PF12728">
    <property type="entry name" value="HTH_17"/>
    <property type="match status" value="1"/>
</dbReference>
<dbReference type="InterPro" id="IPR000551">
    <property type="entry name" value="MerR-type_HTH_dom"/>
</dbReference>
<feature type="domain" description="HTH merR-type" evidence="5">
    <location>
        <begin position="903"/>
        <end position="951"/>
    </location>
</feature>
<name>A0ABT4RIY8_9ACTN</name>
<evidence type="ECO:0000259" key="5">
    <source>
        <dbReference type="PROSITE" id="PS50937"/>
    </source>
</evidence>
<dbReference type="CDD" id="cd01948">
    <property type="entry name" value="EAL"/>
    <property type="match status" value="1"/>
</dbReference>
<dbReference type="SUPFAM" id="SSF141868">
    <property type="entry name" value="EAL domain-like"/>
    <property type="match status" value="1"/>
</dbReference>
<evidence type="ECO:0000259" key="3">
    <source>
        <dbReference type="PROSITE" id="PS50883"/>
    </source>
</evidence>
<dbReference type="InterPro" id="IPR010093">
    <property type="entry name" value="SinI_DNA-bd"/>
</dbReference>
<proteinExistence type="predicted"/>
<dbReference type="InterPro" id="IPR000160">
    <property type="entry name" value="GGDEF_dom"/>
</dbReference>
<dbReference type="PROSITE" id="PS50883">
    <property type="entry name" value="EAL"/>
    <property type="match status" value="1"/>
</dbReference>
<dbReference type="InterPro" id="IPR041657">
    <property type="entry name" value="HTH_17"/>
</dbReference>
<dbReference type="SUPFAM" id="SSF55781">
    <property type="entry name" value="GAF domain-like"/>
    <property type="match status" value="1"/>
</dbReference>
<dbReference type="NCBIfam" id="TIGR00254">
    <property type="entry name" value="GGDEF"/>
    <property type="match status" value="1"/>
</dbReference>
<dbReference type="SMART" id="SM00091">
    <property type="entry name" value="PAS"/>
    <property type="match status" value="1"/>
</dbReference>
<dbReference type="SUPFAM" id="SSF55073">
    <property type="entry name" value="Nucleotide cyclase"/>
    <property type="match status" value="1"/>
</dbReference>
<dbReference type="CDD" id="cd04762">
    <property type="entry name" value="HTH_MerR-trunc"/>
    <property type="match status" value="1"/>
</dbReference>
<dbReference type="CDD" id="cd00130">
    <property type="entry name" value="PAS"/>
    <property type="match status" value="1"/>
</dbReference>
<dbReference type="SUPFAM" id="SSF55785">
    <property type="entry name" value="PYP-like sensor domain (PAS domain)"/>
    <property type="match status" value="1"/>
</dbReference>
<feature type="domain" description="PAC" evidence="2">
    <location>
        <begin position="266"/>
        <end position="318"/>
    </location>
</feature>
<dbReference type="InterPro" id="IPR013655">
    <property type="entry name" value="PAS_fold_3"/>
</dbReference>
<evidence type="ECO:0000259" key="1">
    <source>
        <dbReference type="PROSITE" id="PS50112"/>
    </source>
</evidence>
<dbReference type="Proteomes" id="UP001147700">
    <property type="component" value="Unassembled WGS sequence"/>
</dbReference>
<dbReference type="InterPro" id="IPR001633">
    <property type="entry name" value="EAL_dom"/>
</dbReference>
<dbReference type="InterPro" id="IPR029787">
    <property type="entry name" value="Nucleotide_cyclase"/>
</dbReference>
<dbReference type="InterPro" id="IPR052155">
    <property type="entry name" value="Biofilm_reg_signaling"/>
</dbReference>
<dbReference type="InterPro" id="IPR001610">
    <property type="entry name" value="PAC"/>
</dbReference>
<dbReference type="Gene3D" id="3.30.450.20">
    <property type="entry name" value="PAS domain"/>
    <property type="match status" value="1"/>
</dbReference>
<dbReference type="Pfam" id="PF00563">
    <property type="entry name" value="EAL"/>
    <property type="match status" value="1"/>
</dbReference>
<dbReference type="Gene3D" id="3.30.70.270">
    <property type="match status" value="1"/>
</dbReference>
<dbReference type="InterPro" id="IPR035919">
    <property type="entry name" value="EAL_sf"/>
</dbReference>
<dbReference type="Gene3D" id="1.10.1660.10">
    <property type="match status" value="1"/>
</dbReference>
<comment type="caution">
    <text evidence="6">The sequence shown here is derived from an EMBL/GenBank/DDBJ whole genome shotgun (WGS) entry which is preliminary data.</text>
</comment>
<dbReference type="SUPFAM" id="SSF46955">
    <property type="entry name" value="Putative DNA-binding domain"/>
    <property type="match status" value="1"/>
</dbReference>
<dbReference type="PROSITE" id="PS50887">
    <property type="entry name" value="GGDEF"/>
    <property type="match status" value="1"/>
</dbReference>
<dbReference type="PROSITE" id="PS50937">
    <property type="entry name" value="HTH_MERR_2"/>
    <property type="match status" value="1"/>
</dbReference>
<dbReference type="NCBIfam" id="TIGR00229">
    <property type="entry name" value="sensory_box"/>
    <property type="match status" value="1"/>
</dbReference>
<evidence type="ECO:0000313" key="6">
    <source>
        <dbReference type="EMBL" id="MDA0138455.1"/>
    </source>
</evidence>
<dbReference type="InterPro" id="IPR000700">
    <property type="entry name" value="PAS-assoc_C"/>
</dbReference>
<protein>
    <submittedName>
        <fullName evidence="6">EAL domain-containing protein</fullName>
    </submittedName>
</protein>
<evidence type="ECO:0000313" key="7">
    <source>
        <dbReference type="Proteomes" id="UP001147700"/>
    </source>
</evidence>
<dbReference type="InterPro" id="IPR000014">
    <property type="entry name" value="PAS"/>
</dbReference>
<sequence>MTKLAAETARVLAGARQDGHEGLSAVARMLATRFDGGCLVLFRSHLDSTLVPVAGHHDDAGIAGRMSEFLGAPSSFTSTRAVGLLGAGTTLLASGTPEHLGAWFGPHAGAVDLCSALAMPVRERDGAVRAAILLARHAQQAPFSRADREALEGEAAAIGEALEREWLAWELRRTEVAEARAARGLRLAEERFTAAFRHAPVGLALFSLGPGAALIVETNPHLAALLGVSEDELRRHSSPRDFVHADDLPALHEGMRRVRAGEVEAATVEARLRRADGELRLCEIALSLVRDGQGELRLGLCQAVDVTDARRDEARAERHVRCQRALAAIGRRAVEDATWEGLAAATLPALVDALRTDQACVLSAEPGGSLRVIAGEAAFALNHPLPDRPVAYSARELPVVWLARGVRTALVVPITPHTCRAPPTHTDDDPGSDLGSVEAPPHLLAAAAERRDAEAGARRRALLDPLTGLPTRTLFGDRIGHAVTRAARENTTLAVIRLDVNRFTDVNETFGHGLGDDLIRALAERLDGALRAPDSLARIGGDEFGVLCEHVGDERGALAVVQRLLRTFDAPIVLGDRRLHVSAGFGVAVGGGDASPEGLMRDADTAMRRAKERVGTGYELFDAAMRRRVVQRLQLEQDLRRALDGDELRLHYQPLVSLRERRIVGVEALVRWEHPERGMVSPADFVPVAEETGLIVPLGAWVLDEACRQLARWQDDSIYVSVNLSGRQLAVPGLADQVARTLERAGIAPERLALELTETVLMAETSSPAAILETLHALGVKLLLDDFGTGYSSLNYVKRFPLDGIKVDRSFVAGLPHDESDRAMLRAIASMASALDIAVLAEGVERLDQASWLAGVDCDVAQGFGLARPAPADVIGTLLRDGLPPERLEWTLVPEPDHDDEATMPLSEAAEALGVSTSTLRRWADTGRIGAHRTAAGHRRFPVSEVRRLLG</sequence>
<evidence type="ECO:0000259" key="2">
    <source>
        <dbReference type="PROSITE" id="PS50113"/>
    </source>
</evidence>
<feature type="domain" description="PAS" evidence="1">
    <location>
        <begin position="188"/>
        <end position="262"/>
    </location>
</feature>
<dbReference type="NCBIfam" id="TIGR01764">
    <property type="entry name" value="excise"/>
    <property type="match status" value="1"/>
</dbReference>
<dbReference type="EMBL" id="JAPCID010000016">
    <property type="protein sequence ID" value="MDA0138455.1"/>
    <property type="molecule type" value="Genomic_DNA"/>
</dbReference>
<dbReference type="InterPro" id="IPR035965">
    <property type="entry name" value="PAS-like_dom_sf"/>
</dbReference>
<dbReference type="RefSeq" id="WP_270006390.1">
    <property type="nucleotide sequence ID" value="NZ_JAPCID010000016.1"/>
</dbReference>
<gene>
    <name evidence="6" type="ORF">OJ962_13210</name>
</gene>
<dbReference type="SMART" id="SM00267">
    <property type="entry name" value="GGDEF"/>
    <property type="match status" value="1"/>
</dbReference>
<evidence type="ECO:0000259" key="4">
    <source>
        <dbReference type="PROSITE" id="PS50887"/>
    </source>
</evidence>
<organism evidence="6 7">
    <name type="scientific">Solirubrobacter deserti</name>
    <dbReference type="NCBI Taxonomy" id="2282478"/>
    <lineage>
        <taxon>Bacteria</taxon>
        <taxon>Bacillati</taxon>
        <taxon>Actinomycetota</taxon>
        <taxon>Thermoleophilia</taxon>
        <taxon>Solirubrobacterales</taxon>
        <taxon>Solirubrobacteraceae</taxon>
        <taxon>Solirubrobacter</taxon>
    </lineage>
</organism>
<dbReference type="SMART" id="SM00052">
    <property type="entry name" value="EAL"/>
    <property type="match status" value="1"/>
</dbReference>
<reference evidence="6" key="1">
    <citation type="submission" date="2022-10" db="EMBL/GenBank/DDBJ databases">
        <title>The WGS of Solirubrobacter sp. CPCC 204708.</title>
        <authorList>
            <person name="Jiang Z."/>
        </authorList>
    </citation>
    <scope>NUCLEOTIDE SEQUENCE</scope>
    <source>
        <strain evidence="6">CPCC 204708</strain>
    </source>
</reference>
<dbReference type="PANTHER" id="PTHR44757:SF2">
    <property type="entry name" value="BIOFILM ARCHITECTURE MAINTENANCE PROTEIN MBAA"/>
    <property type="match status" value="1"/>
</dbReference>
<dbReference type="InterPro" id="IPR009061">
    <property type="entry name" value="DNA-bd_dom_put_sf"/>
</dbReference>
<dbReference type="PROSITE" id="PS50113">
    <property type="entry name" value="PAC"/>
    <property type="match status" value="1"/>
</dbReference>
<keyword evidence="7" id="KW-1185">Reference proteome</keyword>
<dbReference type="CDD" id="cd01949">
    <property type="entry name" value="GGDEF"/>
    <property type="match status" value="1"/>
</dbReference>
<dbReference type="SMART" id="SM00086">
    <property type="entry name" value="PAC"/>
    <property type="match status" value="1"/>
</dbReference>
<accession>A0ABT4RIY8</accession>
<dbReference type="PROSITE" id="PS50112">
    <property type="entry name" value="PAS"/>
    <property type="match status" value="1"/>
</dbReference>
<dbReference type="Gene3D" id="3.20.20.450">
    <property type="entry name" value="EAL domain"/>
    <property type="match status" value="1"/>
</dbReference>
<dbReference type="InterPro" id="IPR043128">
    <property type="entry name" value="Rev_trsase/Diguanyl_cyclase"/>
</dbReference>
<dbReference type="PANTHER" id="PTHR44757">
    <property type="entry name" value="DIGUANYLATE CYCLASE DGCP"/>
    <property type="match status" value="1"/>
</dbReference>
<feature type="domain" description="EAL" evidence="3">
    <location>
        <begin position="632"/>
        <end position="883"/>
    </location>
</feature>